<keyword evidence="7" id="KW-0966">Cell projection</keyword>
<name>A0A133XHP2_9RHOO</name>
<dbReference type="RefSeq" id="WP_066884107.1">
    <property type="nucleotide sequence ID" value="NZ_LODL01000021.1"/>
</dbReference>
<dbReference type="GO" id="GO:0071973">
    <property type="term" value="P:bacterial-type flagellum-dependent cell motility"/>
    <property type="evidence" value="ECO:0007669"/>
    <property type="project" value="TreeGrafter"/>
</dbReference>
<evidence type="ECO:0000256" key="2">
    <source>
        <dbReference type="ARBA" id="ARBA00008787"/>
    </source>
</evidence>
<evidence type="ECO:0000256" key="1">
    <source>
        <dbReference type="ARBA" id="ARBA00004514"/>
    </source>
</evidence>
<gene>
    <name evidence="7" type="ORF">AT959_14105</name>
</gene>
<evidence type="ECO:0000256" key="4">
    <source>
        <dbReference type="ARBA" id="ARBA00022795"/>
    </source>
</evidence>
<dbReference type="GO" id="GO:0005829">
    <property type="term" value="C:cytosol"/>
    <property type="evidence" value="ECO:0007669"/>
    <property type="project" value="UniProtKB-SubCell"/>
</dbReference>
<proteinExistence type="inferred from homology"/>
<dbReference type="EMBL" id="LODL01000021">
    <property type="protein sequence ID" value="KXB30461.1"/>
    <property type="molecule type" value="Genomic_DNA"/>
</dbReference>
<keyword evidence="5" id="KW-0143">Chaperone</keyword>
<organism evidence="7 8">
    <name type="scientific">Dechloromonas denitrificans</name>
    <dbReference type="NCBI Taxonomy" id="281362"/>
    <lineage>
        <taxon>Bacteria</taxon>
        <taxon>Pseudomonadati</taxon>
        <taxon>Pseudomonadota</taxon>
        <taxon>Betaproteobacteria</taxon>
        <taxon>Rhodocyclales</taxon>
        <taxon>Azonexaceae</taxon>
        <taxon>Dechloromonas</taxon>
    </lineage>
</organism>
<dbReference type="SUPFAM" id="SSF101116">
    <property type="entry name" value="Flagellar export chaperone FliS"/>
    <property type="match status" value="1"/>
</dbReference>
<dbReference type="STRING" id="281362.AT959_14105"/>
<dbReference type="Gene3D" id="1.20.120.340">
    <property type="entry name" value="Flagellar protein FliS"/>
    <property type="match status" value="1"/>
</dbReference>
<protein>
    <recommendedName>
        <fullName evidence="6">Flagellar secretion chaperone FliS</fullName>
    </recommendedName>
</protein>
<keyword evidence="4 6" id="KW-1005">Bacterial flagellum biogenesis</keyword>
<comment type="similarity">
    <text evidence="2 6">Belongs to the FliS family.</text>
</comment>
<dbReference type="CDD" id="cd16098">
    <property type="entry name" value="FliS"/>
    <property type="match status" value="1"/>
</dbReference>
<dbReference type="InterPro" id="IPR003713">
    <property type="entry name" value="FliS"/>
</dbReference>
<keyword evidence="7" id="KW-0969">Cilium</keyword>
<evidence type="ECO:0000256" key="5">
    <source>
        <dbReference type="ARBA" id="ARBA00023186"/>
    </source>
</evidence>
<accession>A0A133XHP2</accession>
<comment type="caution">
    <text evidence="7">The sequence shown here is derived from an EMBL/GenBank/DDBJ whole genome shotgun (WGS) entry which is preliminary data.</text>
</comment>
<sequence length="134" mass="14314">MFGRNLNPVAAYAEVGIGAKVKSATPHQLILLLFEGAASAITVAKLHIERGEVAQKGKLISQAIDIITNGLKASLNLEAGGKLAEQLAALYDYMARRLLSANLENNIAALDEVSKLLDEIHSAWIEITPKNGQP</sequence>
<keyword evidence="7" id="KW-0282">Flagellum</keyword>
<dbReference type="Proteomes" id="UP000070186">
    <property type="component" value="Unassembled WGS sequence"/>
</dbReference>
<dbReference type="AlphaFoldDB" id="A0A133XHP2"/>
<evidence type="ECO:0000256" key="6">
    <source>
        <dbReference type="PIRNR" id="PIRNR039090"/>
    </source>
</evidence>
<dbReference type="PIRSF" id="PIRSF039090">
    <property type="entry name" value="Flis"/>
    <property type="match status" value="1"/>
</dbReference>
<comment type="subcellular location">
    <subcellularLocation>
        <location evidence="1 6">Cytoplasm</location>
        <location evidence="1 6">Cytosol</location>
    </subcellularLocation>
</comment>
<dbReference type="InterPro" id="IPR036584">
    <property type="entry name" value="FliS_sf"/>
</dbReference>
<dbReference type="Pfam" id="PF02561">
    <property type="entry name" value="FliS"/>
    <property type="match status" value="1"/>
</dbReference>
<keyword evidence="3 6" id="KW-0963">Cytoplasm</keyword>
<dbReference type="NCBIfam" id="TIGR00208">
    <property type="entry name" value="fliS"/>
    <property type="match status" value="1"/>
</dbReference>
<evidence type="ECO:0000256" key="3">
    <source>
        <dbReference type="ARBA" id="ARBA00022490"/>
    </source>
</evidence>
<dbReference type="GO" id="GO:0044780">
    <property type="term" value="P:bacterial-type flagellum assembly"/>
    <property type="evidence" value="ECO:0007669"/>
    <property type="project" value="InterPro"/>
</dbReference>
<evidence type="ECO:0000313" key="8">
    <source>
        <dbReference type="Proteomes" id="UP000070186"/>
    </source>
</evidence>
<keyword evidence="8" id="KW-1185">Reference proteome</keyword>
<reference evidence="7 8" key="1">
    <citation type="submission" date="2015-12" db="EMBL/GenBank/DDBJ databases">
        <title>Nitrous oxide reduction kinetics distinguish bacteria harboring typical versus atypical NosZ.</title>
        <authorList>
            <person name="Yoon S."/>
            <person name="Nissen S."/>
            <person name="Park D."/>
            <person name="Sanford R.A."/>
            <person name="Loeffler F.E."/>
        </authorList>
    </citation>
    <scope>NUCLEOTIDE SEQUENCE [LARGE SCALE GENOMIC DNA]</scope>
    <source>
        <strain evidence="7 8">ATCC BAA-841</strain>
    </source>
</reference>
<evidence type="ECO:0000313" key="7">
    <source>
        <dbReference type="EMBL" id="KXB30461.1"/>
    </source>
</evidence>
<dbReference type="PANTHER" id="PTHR34773">
    <property type="entry name" value="FLAGELLAR SECRETION CHAPERONE FLIS"/>
    <property type="match status" value="1"/>
</dbReference>
<dbReference type="PANTHER" id="PTHR34773:SF1">
    <property type="entry name" value="FLAGELLAR SECRETION CHAPERONE FLIS"/>
    <property type="match status" value="1"/>
</dbReference>